<protein>
    <submittedName>
        <fullName evidence="2">Uncharacterized protein</fullName>
    </submittedName>
</protein>
<feature type="transmembrane region" description="Helical" evidence="1">
    <location>
        <begin position="71"/>
        <end position="93"/>
    </location>
</feature>
<organism evidence="2 3">
    <name type="scientific">Candidatus Buchananbacteria bacterium RIFCSPLOWO2_01_FULL_40_23b</name>
    <dbReference type="NCBI Taxonomy" id="1797544"/>
    <lineage>
        <taxon>Bacteria</taxon>
        <taxon>Candidatus Buchananiibacteriota</taxon>
    </lineage>
</organism>
<keyword evidence="1" id="KW-0472">Membrane</keyword>
<dbReference type="Proteomes" id="UP000178122">
    <property type="component" value="Unassembled WGS sequence"/>
</dbReference>
<accession>A0A1G1YT60</accession>
<gene>
    <name evidence="2" type="ORF">A2912_00525</name>
</gene>
<evidence type="ECO:0000313" key="3">
    <source>
        <dbReference type="Proteomes" id="UP000178122"/>
    </source>
</evidence>
<dbReference type="EMBL" id="MHIN01000012">
    <property type="protein sequence ID" value="OGY55545.1"/>
    <property type="molecule type" value="Genomic_DNA"/>
</dbReference>
<keyword evidence="1" id="KW-1133">Transmembrane helix</keyword>
<keyword evidence="1" id="KW-0812">Transmembrane</keyword>
<evidence type="ECO:0000313" key="2">
    <source>
        <dbReference type="EMBL" id="OGY55545.1"/>
    </source>
</evidence>
<reference evidence="2 3" key="1">
    <citation type="journal article" date="2016" name="Nat. Commun.">
        <title>Thousands of microbial genomes shed light on interconnected biogeochemical processes in an aquifer system.</title>
        <authorList>
            <person name="Anantharaman K."/>
            <person name="Brown C.T."/>
            <person name="Hug L.A."/>
            <person name="Sharon I."/>
            <person name="Castelle C.J."/>
            <person name="Probst A.J."/>
            <person name="Thomas B.C."/>
            <person name="Singh A."/>
            <person name="Wilkins M.J."/>
            <person name="Karaoz U."/>
            <person name="Brodie E.L."/>
            <person name="Williams K.H."/>
            <person name="Hubbard S.S."/>
            <person name="Banfield J.F."/>
        </authorList>
    </citation>
    <scope>NUCLEOTIDE SEQUENCE [LARGE SCALE GENOMIC DNA]</scope>
</reference>
<comment type="caution">
    <text evidence="2">The sequence shown here is derived from an EMBL/GenBank/DDBJ whole genome shotgun (WGS) entry which is preliminary data.</text>
</comment>
<evidence type="ECO:0000256" key="1">
    <source>
        <dbReference type="SAM" id="Phobius"/>
    </source>
</evidence>
<proteinExistence type="predicted"/>
<dbReference type="AlphaFoldDB" id="A0A1G1YT60"/>
<sequence length="109" mass="11884">MTAIDGEANGGMMWCDFAKFLFVADADFDVFMERGVEEQREGFLNIGADLFGVADEDAVFAWFEEGVRFEVVFLMDFGVVIMGLVFAVGVKFWGVAVIGGNGGVGREGY</sequence>
<name>A0A1G1YT60_9BACT</name>